<feature type="compositionally biased region" description="Pro residues" evidence="1">
    <location>
        <begin position="76"/>
        <end position="86"/>
    </location>
</feature>
<dbReference type="Proteomes" id="UP001201463">
    <property type="component" value="Unassembled WGS sequence"/>
</dbReference>
<keyword evidence="3" id="KW-1185">Reference proteome</keyword>
<feature type="region of interest" description="Disordered" evidence="1">
    <location>
        <begin position="28"/>
        <end position="104"/>
    </location>
</feature>
<comment type="caution">
    <text evidence="2">The sequence shown here is derived from an EMBL/GenBank/DDBJ whole genome shotgun (WGS) entry which is preliminary data.</text>
</comment>
<feature type="compositionally biased region" description="Low complexity" evidence="1">
    <location>
        <begin position="43"/>
        <end position="57"/>
    </location>
</feature>
<protein>
    <recommendedName>
        <fullName evidence="4">DUF4349 domain-containing protein</fullName>
    </recommendedName>
</protein>
<sequence>MKTSIRHCASVIGLALGLALLGACGEKKEEAPAPVEAAPPAPAASAAAAQAPDEAPPVGGLTGSAPTRPRPSRDLPSPPPPPPPPDSAIGGGTTRGPAGGAPGVDAADQVLAKLENANLAFRAPAQMRQDQSATVELHLSLRQEVAALERELAAAPTDRVEGAQVRVSRRVEALLTASRSDFEITPISATEQLLGSADDVAWSWEIKPLDGGTKSLHLTLNSILVVDGATTRRTVRSFDKEIRVEVSGLAVARAFVAKNWQWLWATLLVPLAGWIWRRLRKAPPNAQT</sequence>
<dbReference type="EMBL" id="JAJTWT010000006">
    <property type="protein sequence ID" value="MCE4538562.1"/>
    <property type="molecule type" value="Genomic_DNA"/>
</dbReference>
<gene>
    <name evidence="2" type="ORF">LXT12_15020</name>
</gene>
<dbReference type="RefSeq" id="WP_233393009.1">
    <property type="nucleotide sequence ID" value="NZ_JAJTWT010000006.1"/>
</dbReference>
<evidence type="ECO:0000313" key="3">
    <source>
        <dbReference type="Proteomes" id="UP001201463"/>
    </source>
</evidence>
<name>A0ABS8XC96_9BURK</name>
<accession>A0ABS8XC96</accession>
<evidence type="ECO:0000256" key="1">
    <source>
        <dbReference type="SAM" id="MobiDB-lite"/>
    </source>
</evidence>
<dbReference type="PROSITE" id="PS51257">
    <property type="entry name" value="PROKAR_LIPOPROTEIN"/>
    <property type="match status" value="1"/>
</dbReference>
<feature type="compositionally biased region" description="Gly residues" evidence="1">
    <location>
        <begin position="89"/>
        <end position="102"/>
    </location>
</feature>
<reference evidence="2 3" key="1">
    <citation type="submission" date="2021-12" db="EMBL/GenBank/DDBJ databases">
        <title>Genome seq of p7.</title>
        <authorList>
            <person name="Seo T."/>
        </authorList>
    </citation>
    <scope>NUCLEOTIDE SEQUENCE [LARGE SCALE GENOMIC DNA]</scope>
    <source>
        <strain evidence="2 3">P7</strain>
    </source>
</reference>
<proteinExistence type="predicted"/>
<evidence type="ECO:0000313" key="2">
    <source>
        <dbReference type="EMBL" id="MCE4538562.1"/>
    </source>
</evidence>
<organism evidence="2 3">
    <name type="scientific">Pelomonas caseinilytica</name>
    <dbReference type="NCBI Taxonomy" id="2906763"/>
    <lineage>
        <taxon>Bacteria</taxon>
        <taxon>Pseudomonadati</taxon>
        <taxon>Pseudomonadota</taxon>
        <taxon>Betaproteobacteria</taxon>
        <taxon>Burkholderiales</taxon>
        <taxon>Sphaerotilaceae</taxon>
        <taxon>Roseateles</taxon>
    </lineage>
</organism>
<evidence type="ECO:0008006" key="4">
    <source>
        <dbReference type="Google" id="ProtNLM"/>
    </source>
</evidence>